<name>I0EPB4_HELC0</name>
<keyword evidence="2" id="KW-1185">Reference proteome</keyword>
<reference evidence="2" key="1">
    <citation type="submission" date="2012-04" db="EMBL/GenBank/DDBJ databases">
        <title>Complete genome sequence of Helicobacter cetorum strain MIT 00-7128.</title>
        <authorList>
            <person name="Kersulyte D."/>
            <person name="Berg D.E."/>
        </authorList>
    </citation>
    <scope>NUCLEOTIDE SEQUENCE [LARGE SCALE GENOMIC DNA]</scope>
    <source>
        <strain evidence="2">MIT 00-7128</strain>
    </source>
</reference>
<protein>
    <submittedName>
        <fullName evidence="1">Uncharacterized protein</fullName>
    </submittedName>
</protein>
<organism evidence="1 2">
    <name type="scientific">Helicobacter cetorum (strain ATCC BAA-429 / MIT 00-7128)</name>
    <dbReference type="NCBI Taxonomy" id="182217"/>
    <lineage>
        <taxon>Bacteria</taxon>
        <taxon>Pseudomonadati</taxon>
        <taxon>Campylobacterota</taxon>
        <taxon>Epsilonproteobacteria</taxon>
        <taxon>Campylobacterales</taxon>
        <taxon>Helicobacteraceae</taxon>
        <taxon>Helicobacter</taxon>
    </lineage>
</organism>
<proteinExistence type="predicted"/>
<dbReference type="PATRIC" id="fig|182217.3.peg.1617"/>
<dbReference type="KEGG" id="hce:HCW_07625"/>
<sequence length="180" mass="20876">MFKHSLKNLKHLLGSLAIFLCAYNIAIAQNLMPKDFIFEKLDSSKSMNKTFQAHANTYITELKITSKYPSLHPIEIYSVQINEGKCEGYQPIIEKNKEKFEKIYNQNPGITLERLVAGQKARTEDKSKVIATLKNRMLSKDEWIQAFFRVASPCAIKDIQKVVIWGLFENEPFKVEYHFK</sequence>
<dbReference type="AlphaFoldDB" id="I0EPB4"/>
<dbReference type="RefSeq" id="WP_014661650.1">
    <property type="nucleotide sequence ID" value="NC_017737.1"/>
</dbReference>
<evidence type="ECO:0000313" key="1">
    <source>
        <dbReference type="EMBL" id="AFI04783.1"/>
    </source>
</evidence>
<dbReference type="Proteomes" id="UP000005010">
    <property type="component" value="Chromosome"/>
</dbReference>
<dbReference type="EMBL" id="CP003479">
    <property type="protein sequence ID" value="AFI04783.1"/>
    <property type="molecule type" value="Genomic_DNA"/>
</dbReference>
<accession>I0EPB4</accession>
<evidence type="ECO:0000313" key="2">
    <source>
        <dbReference type="Proteomes" id="UP000005010"/>
    </source>
</evidence>
<dbReference type="HOGENOM" id="CLU_1501522_0_0_7"/>
<gene>
    <name evidence="1" type="ordered locus">HCW_07625</name>
</gene>